<reference evidence="2" key="1">
    <citation type="submission" date="2023-03" db="EMBL/GenBank/DDBJ databases">
        <title>Massive genome expansion in bonnet fungi (Mycena s.s.) driven by repeated elements and novel gene families across ecological guilds.</title>
        <authorList>
            <consortium name="Lawrence Berkeley National Laboratory"/>
            <person name="Harder C.B."/>
            <person name="Miyauchi S."/>
            <person name="Viragh M."/>
            <person name="Kuo A."/>
            <person name="Thoen E."/>
            <person name="Andreopoulos B."/>
            <person name="Lu D."/>
            <person name="Skrede I."/>
            <person name="Drula E."/>
            <person name="Henrissat B."/>
            <person name="Morin E."/>
            <person name="Kohler A."/>
            <person name="Barry K."/>
            <person name="LaButti K."/>
            <person name="Morin E."/>
            <person name="Salamov A."/>
            <person name="Lipzen A."/>
            <person name="Mereny Z."/>
            <person name="Hegedus B."/>
            <person name="Baldrian P."/>
            <person name="Stursova M."/>
            <person name="Weitz H."/>
            <person name="Taylor A."/>
            <person name="Grigoriev I.V."/>
            <person name="Nagy L.G."/>
            <person name="Martin F."/>
            <person name="Kauserud H."/>
        </authorList>
    </citation>
    <scope>NUCLEOTIDE SEQUENCE</scope>
    <source>
        <strain evidence="2">9284</strain>
    </source>
</reference>
<sequence length="214" mass="23029">MALNWTMLNATTRSPVPLPNETITTTINNVEMKILVPEPQPRTLEAIGNVYFTDQRVGFCSSISGMVTQSIQLVFTSHKPADGSSTSFDSLSVPLLSILSTKFEQPSVLPSLYETVTTFTAPKLGNYVIFEIRPSAEGGLVKGTMAEVRPKDGGLVFGFYGTLQKAREAAIFRKRQEAENEQGLPVYTSPTEGSSTSSAGVSTVPVDSPPGYEA</sequence>
<dbReference type="Proteomes" id="UP001221142">
    <property type="component" value="Unassembled WGS sequence"/>
</dbReference>
<evidence type="ECO:0000313" key="2">
    <source>
        <dbReference type="EMBL" id="KAJ7638410.1"/>
    </source>
</evidence>
<evidence type="ECO:0000256" key="1">
    <source>
        <dbReference type="SAM" id="MobiDB-lite"/>
    </source>
</evidence>
<accession>A0AAD7C5Q3</accession>
<dbReference type="AlphaFoldDB" id="A0AAD7C5Q3"/>
<evidence type="ECO:0000313" key="3">
    <source>
        <dbReference type="Proteomes" id="UP001221142"/>
    </source>
</evidence>
<keyword evidence="3" id="KW-1185">Reference proteome</keyword>
<proteinExistence type="predicted"/>
<protein>
    <submittedName>
        <fullName evidence="2">Uncharacterized protein</fullName>
    </submittedName>
</protein>
<organism evidence="2 3">
    <name type="scientific">Roridomyces roridus</name>
    <dbReference type="NCBI Taxonomy" id="1738132"/>
    <lineage>
        <taxon>Eukaryota</taxon>
        <taxon>Fungi</taxon>
        <taxon>Dikarya</taxon>
        <taxon>Basidiomycota</taxon>
        <taxon>Agaricomycotina</taxon>
        <taxon>Agaricomycetes</taxon>
        <taxon>Agaricomycetidae</taxon>
        <taxon>Agaricales</taxon>
        <taxon>Marasmiineae</taxon>
        <taxon>Mycenaceae</taxon>
        <taxon>Roridomyces</taxon>
    </lineage>
</organism>
<gene>
    <name evidence="2" type="ORF">FB45DRAFT_786673</name>
</gene>
<feature type="region of interest" description="Disordered" evidence="1">
    <location>
        <begin position="180"/>
        <end position="214"/>
    </location>
</feature>
<comment type="caution">
    <text evidence="2">The sequence shown here is derived from an EMBL/GenBank/DDBJ whole genome shotgun (WGS) entry which is preliminary data.</text>
</comment>
<name>A0AAD7C5Q3_9AGAR</name>
<feature type="compositionally biased region" description="Low complexity" evidence="1">
    <location>
        <begin position="193"/>
        <end position="204"/>
    </location>
</feature>
<dbReference type="EMBL" id="JARKIF010000005">
    <property type="protein sequence ID" value="KAJ7638410.1"/>
    <property type="molecule type" value="Genomic_DNA"/>
</dbReference>